<evidence type="ECO:0000313" key="2">
    <source>
        <dbReference type="EMBL" id="PPR02178.1"/>
    </source>
</evidence>
<accession>A0A409YGQ4</accession>
<dbReference type="STRING" id="181874.A0A409YGQ4"/>
<proteinExistence type="predicted"/>
<feature type="compositionally biased region" description="Basic residues" evidence="1">
    <location>
        <begin position="1"/>
        <end position="11"/>
    </location>
</feature>
<dbReference type="AlphaFoldDB" id="A0A409YGQ4"/>
<feature type="compositionally biased region" description="Basic and acidic residues" evidence="1">
    <location>
        <begin position="20"/>
        <end position="32"/>
    </location>
</feature>
<feature type="compositionally biased region" description="Polar residues" evidence="1">
    <location>
        <begin position="35"/>
        <end position="51"/>
    </location>
</feature>
<organism evidence="2 3">
    <name type="scientific">Panaeolus cyanescens</name>
    <dbReference type="NCBI Taxonomy" id="181874"/>
    <lineage>
        <taxon>Eukaryota</taxon>
        <taxon>Fungi</taxon>
        <taxon>Dikarya</taxon>
        <taxon>Basidiomycota</taxon>
        <taxon>Agaricomycotina</taxon>
        <taxon>Agaricomycetes</taxon>
        <taxon>Agaricomycetidae</taxon>
        <taxon>Agaricales</taxon>
        <taxon>Agaricineae</taxon>
        <taxon>Galeropsidaceae</taxon>
        <taxon>Panaeolus</taxon>
    </lineage>
</organism>
<dbReference type="EMBL" id="NHTK01001185">
    <property type="protein sequence ID" value="PPR02178.1"/>
    <property type="molecule type" value="Genomic_DNA"/>
</dbReference>
<dbReference type="InParanoid" id="A0A409YGQ4"/>
<evidence type="ECO:0000313" key="3">
    <source>
        <dbReference type="Proteomes" id="UP000284842"/>
    </source>
</evidence>
<gene>
    <name evidence="2" type="ORF">CVT24_011366</name>
</gene>
<keyword evidence="3" id="KW-1185">Reference proteome</keyword>
<protein>
    <submittedName>
        <fullName evidence="2">Uncharacterized protein</fullName>
    </submittedName>
</protein>
<feature type="region of interest" description="Disordered" evidence="1">
    <location>
        <begin position="1"/>
        <end position="55"/>
    </location>
</feature>
<sequence>MAPKSSLKRQRTSIDSPQVDQERDAAAEDNDSRPGMSTHSTESTTDQQPKFTTKRQKLMFQQVQNMDEYRVSGLTGAEVYYLPSFITKEVAKEWYNGLLELECMWYTSCIKSF</sequence>
<evidence type="ECO:0000256" key="1">
    <source>
        <dbReference type="SAM" id="MobiDB-lite"/>
    </source>
</evidence>
<reference evidence="2 3" key="1">
    <citation type="journal article" date="2018" name="Evol. Lett.">
        <title>Horizontal gene cluster transfer increased hallucinogenic mushroom diversity.</title>
        <authorList>
            <person name="Reynolds H.T."/>
            <person name="Vijayakumar V."/>
            <person name="Gluck-Thaler E."/>
            <person name="Korotkin H.B."/>
            <person name="Matheny P.B."/>
            <person name="Slot J.C."/>
        </authorList>
    </citation>
    <scope>NUCLEOTIDE SEQUENCE [LARGE SCALE GENOMIC DNA]</scope>
    <source>
        <strain evidence="2 3">2629</strain>
    </source>
</reference>
<dbReference type="Proteomes" id="UP000284842">
    <property type="component" value="Unassembled WGS sequence"/>
</dbReference>
<dbReference type="OrthoDB" id="545910at2759"/>
<comment type="caution">
    <text evidence="2">The sequence shown here is derived from an EMBL/GenBank/DDBJ whole genome shotgun (WGS) entry which is preliminary data.</text>
</comment>
<name>A0A409YGQ4_9AGAR</name>